<reference evidence="1" key="1">
    <citation type="submission" date="2023-06" db="EMBL/GenBank/DDBJ databases">
        <authorList>
            <person name="Jiang Y."/>
            <person name="Liu Q."/>
        </authorList>
    </citation>
    <scope>NUCLEOTIDE SEQUENCE</scope>
    <source>
        <strain evidence="1">CGMCC 1.12089</strain>
    </source>
</reference>
<evidence type="ECO:0000313" key="1">
    <source>
        <dbReference type="EMBL" id="MDM0046122.1"/>
    </source>
</evidence>
<evidence type="ECO:0000313" key="2">
    <source>
        <dbReference type="Proteomes" id="UP001174908"/>
    </source>
</evidence>
<dbReference type="CDD" id="cd07040">
    <property type="entry name" value="HP"/>
    <property type="match status" value="1"/>
</dbReference>
<dbReference type="InterPro" id="IPR029033">
    <property type="entry name" value="His_PPase_superfam"/>
</dbReference>
<dbReference type="Proteomes" id="UP001174908">
    <property type="component" value="Unassembled WGS sequence"/>
</dbReference>
<dbReference type="InterPro" id="IPR013078">
    <property type="entry name" value="His_Pase_superF_clade-1"/>
</dbReference>
<organism evidence="1 2">
    <name type="scientific">Variovorax dokdonensis</name>
    <dbReference type="NCBI Taxonomy" id="344883"/>
    <lineage>
        <taxon>Bacteria</taxon>
        <taxon>Pseudomonadati</taxon>
        <taxon>Pseudomonadota</taxon>
        <taxon>Betaproteobacteria</taxon>
        <taxon>Burkholderiales</taxon>
        <taxon>Comamonadaceae</taxon>
        <taxon>Variovorax</taxon>
    </lineage>
</organism>
<proteinExistence type="predicted"/>
<dbReference type="EMBL" id="JASZYV010000003">
    <property type="protein sequence ID" value="MDM0046122.1"/>
    <property type="molecule type" value="Genomic_DNA"/>
</dbReference>
<dbReference type="Pfam" id="PF00300">
    <property type="entry name" value="His_Phos_1"/>
    <property type="match status" value="1"/>
</dbReference>
<dbReference type="Gene3D" id="3.40.50.1240">
    <property type="entry name" value="Phosphoglycerate mutase-like"/>
    <property type="match status" value="1"/>
</dbReference>
<dbReference type="RefSeq" id="WP_286661210.1">
    <property type="nucleotide sequence ID" value="NZ_JASZYV010000003.1"/>
</dbReference>
<name>A0ABT7NDU6_9BURK</name>
<protein>
    <submittedName>
        <fullName evidence="1">Histidine phosphatase family protein</fullName>
    </submittedName>
</protein>
<dbReference type="SUPFAM" id="SSF53254">
    <property type="entry name" value="Phosphoglycerate mutase-like"/>
    <property type="match status" value="1"/>
</dbReference>
<gene>
    <name evidence="1" type="ORF">QTH91_16650</name>
</gene>
<comment type="caution">
    <text evidence="1">The sequence shown here is derived from an EMBL/GenBank/DDBJ whole genome shotgun (WGS) entry which is preliminary data.</text>
</comment>
<keyword evidence="2" id="KW-1185">Reference proteome</keyword>
<sequence length="200" mass="21383">MNDPHHIALHRLDRRRFGGLMLGLLSAQGAAAQAPTTDAELAARLRAGGCAVMLRHSRTDPGVGDPPEFVIGQCRTQRNLSAAGREQSAAIGRWFETRALKPSAVLSSAWCRCIDTATLAFGQQEPWPALDSSFGRGEQAQQARPQLLARLRSIAPGRFEVWVTHQVNITALTGESTSMGEAVVLDASAKVVGRSSFGVA</sequence>
<accession>A0ABT7NDU6</accession>